<feature type="region of interest" description="Disordered" evidence="1">
    <location>
        <begin position="283"/>
        <end position="321"/>
    </location>
</feature>
<evidence type="ECO:0000256" key="2">
    <source>
        <dbReference type="SAM" id="SignalP"/>
    </source>
</evidence>
<evidence type="ECO:0000313" key="4">
    <source>
        <dbReference type="Proteomes" id="UP000193484"/>
    </source>
</evidence>
<sequence>MVTRISYRSLLTAGIAGVTAAALVVTPAITPPPAAEQQPVSVSVPVRHTAATVPMVLNSPLGPASAIVPPTTPPAIANLAVPGTTSAASDINAAIKSIYTWGEKWVSWGFDVATWAVSWVPWIGWFAGQIPILYDFGEAIVESIVFNLDDWIFGPMSFGTGLSNVVDDTGQAIRKLARDEINWLTGWLPPLPPLPPIGGSAARATTAGPLAAVQSSLSELTEKITALATKAGISPKLPTEFTAAGFTAAGPESVDTTLAKLPVLGELGAAVTTLQQAVGVQKAKPQAAAEDPPADAKIDADEPPADAAEATTDSDARPDKPLRRLLAINPFSAKRAGTAGPLRLANRGQDRATAAVLGEKSGEKPDAASGQLADSQDKGAPETGAAGSGASPKQPSSTGAKGLNGVTKAAESLKRAFSGKRDSAGSR</sequence>
<reference evidence="3 4" key="1">
    <citation type="submission" date="2016-01" db="EMBL/GenBank/DDBJ databases">
        <title>The new phylogeny of the genus Mycobacterium.</title>
        <authorList>
            <person name="Tarcisio F."/>
            <person name="Conor M."/>
            <person name="Antonella G."/>
            <person name="Elisabetta G."/>
            <person name="Giulia F.S."/>
            <person name="Sara T."/>
            <person name="Anna F."/>
            <person name="Clotilde B."/>
            <person name="Roberto B."/>
            <person name="Veronica D.S."/>
            <person name="Fabio R."/>
            <person name="Monica P."/>
            <person name="Olivier J."/>
            <person name="Enrico T."/>
            <person name="Nicola S."/>
        </authorList>
    </citation>
    <scope>NUCLEOTIDE SEQUENCE [LARGE SCALE GENOMIC DNA]</scope>
    <source>
        <strain evidence="3 4">DSM 44179</strain>
    </source>
</reference>
<comment type="caution">
    <text evidence="3">The sequence shown here is derived from an EMBL/GenBank/DDBJ whole genome shotgun (WGS) entry which is preliminary data.</text>
</comment>
<feature type="signal peptide" evidence="2">
    <location>
        <begin position="1"/>
        <end position="20"/>
    </location>
</feature>
<evidence type="ECO:0000256" key="1">
    <source>
        <dbReference type="SAM" id="MobiDB-lite"/>
    </source>
</evidence>
<feature type="chain" id="PRO_5043456013" evidence="2">
    <location>
        <begin position="21"/>
        <end position="427"/>
    </location>
</feature>
<proteinExistence type="predicted"/>
<keyword evidence="2" id="KW-0732">Signal</keyword>
<keyword evidence="4" id="KW-1185">Reference proteome</keyword>
<feature type="compositionally biased region" description="Basic and acidic residues" evidence="1">
    <location>
        <begin position="411"/>
        <end position="427"/>
    </location>
</feature>
<dbReference type="RefSeq" id="WP_085092494.1">
    <property type="nucleotide sequence ID" value="NZ_AP022603.1"/>
</dbReference>
<feature type="region of interest" description="Disordered" evidence="1">
    <location>
        <begin position="357"/>
        <end position="427"/>
    </location>
</feature>
<dbReference type="EMBL" id="LQOJ01000006">
    <property type="protein sequence ID" value="ORV09699.1"/>
    <property type="molecule type" value="Genomic_DNA"/>
</dbReference>
<protein>
    <submittedName>
        <fullName evidence="3">Uncharacterized protein</fullName>
    </submittedName>
</protein>
<dbReference type="Proteomes" id="UP000193484">
    <property type="component" value="Unassembled WGS sequence"/>
</dbReference>
<organism evidence="3 4">
    <name type="scientific">Mycolicibacterium fallax</name>
    <name type="common">Mycobacterium fallax</name>
    <dbReference type="NCBI Taxonomy" id="1793"/>
    <lineage>
        <taxon>Bacteria</taxon>
        <taxon>Bacillati</taxon>
        <taxon>Actinomycetota</taxon>
        <taxon>Actinomycetes</taxon>
        <taxon>Mycobacteriales</taxon>
        <taxon>Mycobacteriaceae</taxon>
        <taxon>Mycolicibacterium</taxon>
    </lineage>
</organism>
<dbReference type="OrthoDB" id="4752893at2"/>
<dbReference type="AlphaFoldDB" id="A0A1X1RMC6"/>
<accession>A0A1X1RMC6</accession>
<evidence type="ECO:0000313" key="3">
    <source>
        <dbReference type="EMBL" id="ORV09699.1"/>
    </source>
</evidence>
<dbReference type="STRING" id="1793.AWC04_01185"/>
<gene>
    <name evidence="3" type="ORF">AWC04_01185</name>
</gene>
<name>A0A1X1RMC6_MYCFA</name>